<name>A6HY83_RAT</name>
<proteinExistence type="predicted"/>
<dbReference type="Proteomes" id="UP000234681">
    <property type="component" value="Chromosome 1"/>
</dbReference>
<sequence length="73" mass="8264">MKSFWQVSMKSQAKVLDLVQSKPIQEPGLSVIFVFFLIITCPFMCLPQQHIPSPIYFSKTASHLSASAKHHMT</sequence>
<gene>
    <name evidence="2" type="ORF">rCG_48136</name>
</gene>
<keyword evidence="1" id="KW-0472">Membrane</keyword>
<reference evidence="3" key="1">
    <citation type="submission" date="2005-09" db="EMBL/GenBank/DDBJ databases">
        <authorList>
            <person name="Mural R.J."/>
            <person name="Li P.W."/>
            <person name="Adams M.D."/>
            <person name="Amanatides P.G."/>
            <person name="Baden-Tillson H."/>
            <person name="Barnstead M."/>
            <person name="Chin S.H."/>
            <person name="Dew I."/>
            <person name="Evans C.A."/>
            <person name="Ferriera S."/>
            <person name="Flanigan M."/>
            <person name="Fosler C."/>
            <person name="Glodek A."/>
            <person name="Gu Z."/>
            <person name="Holt R.A."/>
            <person name="Jennings D."/>
            <person name="Kraft C.L."/>
            <person name="Lu F."/>
            <person name="Nguyen T."/>
            <person name="Nusskern D.R."/>
            <person name="Pfannkoch C.M."/>
            <person name="Sitter C."/>
            <person name="Sutton G.G."/>
            <person name="Venter J.C."/>
            <person name="Wang Z."/>
            <person name="Woodage T."/>
            <person name="Zheng X.H."/>
            <person name="Zhong F."/>
        </authorList>
    </citation>
    <scope>NUCLEOTIDE SEQUENCE [LARGE SCALE GENOMIC DNA]</scope>
    <source>
        <strain>BN</strain>
        <strain evidence="3">Sprague-Dawley</strain>
    </source>
</reference>
<evidence type="ECO:0000256" key="1">
    <source>
        <dbReference type="SAM" id="Phobius"/>
    </source>
</evidence>
<accession>A6HY83</accession>
<keyword evidence="1" id="KW-1133">Transmembrane helix</keyword>
<protein>
    <submittedName>
        <fullName evidence="2">RCG48136, isoform CRA_a</fullName>
    </submittedName>
</protein>
<evidence type="ECO:0000313" key="3">
    <source>
        <dbReference type="Proteomes" id="UP000234681"/>
    </source>
</evidence>
<dbReference type="EMBL" id="CH473953">
    <property type="protein sequence ID" value="EDM12163.1"/>
    <property type="molecule type" value="Genomic_DNA"/>
</dbReference>
<organism evidence="2 3">
    <name type="scientific">Rattus norvegicus</name>
    <name type="common">Rat</name>
    <dbReference type="NCBI Taxonomy" id="10116"/>
    <lineage>
        <taxon>Eukaryota</taxon>
        <taxon>Metazoa</taxon>
        <taxon>Chordata</taxon>
        <taxon>Craniata</taxon>
        <taxon>Vertebrata</taxon>
        <taxon>Euteleostomi</taxon>
        <taxon>Mammalia</taxon>
        <taxon>Eutheria</taxon>
        <taxon>Euarchontoglires</taxon>
        <taxon>Glires</taxon>
        <taxon>Rodentia</taxon>
        <taxon>Myomorpha</taxon>
        <taxon>Muroidea</taxon>
        <taxon>Muridae</taxon>
        <taxon>Murinae</taxon>
        <taxon>Rattus</taxon>
    </lineage>
</organism>
<dbReference type="AlphaFoldDB" id="A6HY83"/>
<evidence type="ECO:0000313" key="2">
    <source>
        <dbReference type="EMBL" id="EDM12163.1"/>
    </source>
</evidence>
<feature type="transmembrane region" description="Helical" evidence="1">
    <location>
        <begin position="28"/>
        <end position="46"/>
    </location>
</feature>
<keyword evidence="1" id="KW-0812">Transmembrane</keyword>